<feature type="compositionally biased region" description="Basic and acidic residues" evidence="1">
    <location>
        <begin position="153"/>
        <end position="169"/>
    </location>
</feature>
<dbReference type="PANTHER" id="PTHR21595:SF0">
    <property type="entry name" value="PATRONIN"/>
    <property type="match status" value="1"/>
</dbReference>
<organism evidence="3">
    <name type="scientific">Anoplophora glabripennis</name>
    <name type="common">Asian longhorn beetle</name>
    <name type="synonym">Anoplophora nobilis</name>
    <dbReference type="NCBI Taxonomy" id="217634"/>
    <lineage>
        <taxon>Eukaryota</taxon>
        <taxon>Metazoa</taxon>
        <taxon>Ecdysozoa</taxon>
        <taxon>Arthropoda</taxon>
        <taxon>Hexapoda</taxon>
        <taxon>Insecta</taxon>
        <taxon>Pterygota</taxon>
        <taxon>Neoptera</taxon>
        <taxon>Endopterygota</taxon>
        <taxon>Coleoptera</taxon>
        <taxon>Polyphaga</taxon>
        <taxon>Cucujiformia</taxon>
        <taxon>Chrysomeloidea</taxon>
        <taxon>Cerambycidae</taxon>
        <taxon>Lamiinae</taxon>
        <taxon>Lamiini</taxon>
        <taxon>Anoplophora</taxon>
    </lineage>
</organism>
<dbReference type="InterPro" id="IPR032940">
    <property type="entry name" value="CAMSAP"/>
</dbReference>
<feature type="domain" description="CASAMP second calponin-homology" evidence="2">
    <location>
        <begin position="2"/>
        <end position="38"/>
    </location>
</feature>
<proteinExistence type="predicted"/>
<dbReference type="Pfam" id="PF11971">
    <property type="entry name" value="CAMSAP_CH"/>
    <property type="match status" value="1"/>
</dbReference>
<accession>V5I9Q3</accession>
<feature type="region of interest" description="Disordered" evidence="1">
    <location>
        <begin position="134"/>
        <end position="197"/>
    </location>
</feature>
<dbReference type="GO" id="GO:0051011">
    <property type="term" value="F:microtubule minus-end binding"/>
    <property type="evidence" value="ECO:0007669"/>
    <property type="project" value="TreeGrafter"/>
</dbReference>
<evidence type="ECO:0000256" key="1">
    <source>
        <dbReference type="SAM" id="MobiDB-lite"/>
    </source>
</evidence>
<dbReference type="PANTHER" id="PTHR21595">
    <property type="entry name" value="PATRONIN"/>
    <property type="match status" value="1"/>
</dbReference>
<dbReference type="InterPro" id="IPR022613">
    <property type="entry name" value="CH_CAMSAP_2"/>
</dbReference>
<dbReference type="GO" id="GO:0036449">
    <property type="term" value="C:microtubule minus-end"/>
    <property type="evidence" value="ECO:0007669"/>
    <property type="project" value="TreeGrafter"/>
</dbReference>
<protein>
    <submittedName>
        <fullName evidence="3">Short spindle protein</fullName>
    </submittedName>
</protein>
<dbReference type="AlphaFoldDB" id="V5I9Q3"/>
<evidence type="ECO:0000313" key="3">
    <source>
        <dbReference type="EMBL" id="JAB65931.1"/>
    </source>
</evidence>
<feature type="region of interest" description="Disordered" evidence="1">
    <location>
        <begin position="65"/>
        <end position="88"/>
    </location>
</feature>
<dbReference type="GO" id="GO:0031122">
    <property type="term" value="P:cytoplasmic microtubule organization"/>
    <property type="evidence" value="ECO:0007669"/>
    <property type="project" value="TreeGrafter"/>
</dbReference>
<feature type="region of interest" description="Disordered" evidence="1">
    <location>
        <begin position="101"/>
        <end position="122"/>
    </location>
</feature>
<sequence>MPSLQDSLYNLRLVQDFCHRCLPSSIFHLMPEDVTYMRDFMKQNLVVFLADLFNVMEINPAKCVRNPGTERFGSEPGAPEAADSRRPGQRRDILHGLGQRLLGPELPQPQPLGHPADPRQEGGVFQRCLGRSAYRDHADPDQPPANGCPHGRHRDDHAAVRQGGRDRRQGVGGRAAFQPRQESFAPDPGRSGAGRAAVGVARLRRAAEEDRAGD</sequence>
<dbReference type="GO" id="GO:0005516">
    <property type="term" value="F:calmodulin binding"/>
    <property type="evidence" value="ECO:0007669"/>
    <property type="project" value="InterPro"/>
</dbReference>
<dbReference type="GO" id="GO:0007026">
    <property type="term" value="P:negative regulation of microtubule depolymerization"/>
    <property type="evidence" value="ECO:0007669"/>
    <property type="project" value="TreeGrafter"/>
</dbReference>
<name>V5I9Q3_ANOGL</name>
<gene>
    <name evidence="3" type="primary">SSP4</name>
</gene>
<reference evidence="3" key="1">
    <citation type="submission" date="2013-07" db="EMBL/GenBank/DDBJ databases">
        <title>Midgut Transcriptome Profiling of Anoplphora glabripennis, a Lignocellulose Degrading, Wood-Boring Cerambycid.</title>
        <authorList>
            <person name="Scully E.D."/>
            <person name="Hoover K."/>
            <person name="Carlson J.E."/>
            <person name="Tien M."/>
            <person name="Geib S.M."/>
        </authorList>
    </citation>
    <scope>NUCLEOTIDE SEQUENCE</scope>
</reference>
<dbReference type="EMBL" id="GALX01002535">
    <property type="protein sequence ID" value="JAB65931.1"/>
    <property type="molecule type" value="Transcribed_RNA"/>
</dbReference>
<evidence type="ECO:0000259" key="2">
    <source>
        <dbReference type="Pfam" id="PF11971"/>
    </source>
</evidence>